<keyword evidence="3" id="KW-0378">Hydrolase</keyword>
<comment type="caution">
    <text evidence="3">The sequence shown here is derived from an EMBL/GenBank/DDBJ whole genome shotgun (WGS) entry which is preliminary data.</text>
</comment>
<dbReference type="AlphaFoldDB" id="W7B3J3"/>
<dbReference type="Gene3D" id="3.90.400.10">
    <property type="entry name" value="Oligo-1,6-glucosidase, Domain 2"/>
    <property type="match status" value="1"/>
</dbReference>
<name>W7B3J3_9LIST</name>
<dbReference type="STRING" id="1265818.MAQA_13990"/>
<dbReference type="InterPro" id="IPR017853">
    <property type="entry name" value="GH"/>
</dbReference>
<keyword evidence="1" id="KW-0326">Glycosidase</keyword>
<organism evidence="3 4">
    <name type="scientific">Listeria aquatica FSL S10-1188</name>
    <dbReference type="NCBI Taxonomy" id="1265818"/>
    <lineage>
        <taxon>Bacteria</taxon>
        <taxon>Bacillati</taxon>
        <taxon>Bacillota</taxon>
        <taxon>Bacilli</taxon>
        <taxon>Bacillales</taxon>
        <taxon>Listeriaceae</taxon>
        <taxon>Listeria</taxon>
    </lineage>
</organism>
<dbReference type="Gene3D" id="3.20.20.80">
    <property type="entry name" value="Glycosidases"/>
    <property type="match status" value="1"/>
</dbReference>
<sequence length="125" mass="14643">MVNIADKTIYQIYLRSFYDSNGDGMGDIPGITAKLDYLEKLGVDLIWINPFYPSPQNDNGYDISDYTGVDPRFGTMEDFDVLIYEAKKRSIGIMIDLVLNHTSTEHEWFQQALRENPKYRDFYYF</sequence>
<gene>
    <name evidence="3" type="ORF">MAQA_13990</name>
</gene>
<proteinExistence type="predicted"/>
<reference evidence="3 4" key="1">
    <citation type="journal article" date="2014" name="Int. J. Syst. Evol. Microbiol.">
        <title>Listeria floridensis sp. nov., Listeria aquatica sp. nov., Listeria cornellensis sp. nov., Listeria riparia sp. nov. and Listeria grandensis sp. nov., from agricultural and natural environments.</title>
        <authorList>
            <person name="den Bakker H.C."/>
            <person name="Warchocki S."/>
            <person name="Wright E.M."/>
            <person name="Allred A.F."/>
            <person name="Ahlstrom C."/>
            <person name="Manuel C.S."/>
            <person name="Stasiewicz M.J."/>
            <person name="Burrell A."/>
            <person name="Roof S."/>
            <person name="Strawn L."/>
            <person name="Fortes E.D."/>
            <person name="Nightingale K.K."/>
            <person name="Kephart D."/>
            <person name="Wiedmann M."/>
        </authorList>
    </citation>
    <scope>NUCLEOTIDE SEQUENCE [LARGE SCALE GENOMIC DNA]</scope>
    <source>
        <strain evidence="3 4">FSL S10-1188</strain>
    </source>
</reference>
<accession>W7B3J3</accession>
<feature type="domain" description="Glycosyl hydrolase family 13 catalytic" evidence="2">
    <location>
        <begin position="11"/>
        <end position="124"/>
    </location>
</feature>
<evidence type="ECO:0000256" key="1">
    <source>
        <dbReference type="ARBA" id="ARBA00023295"/>
    </source>
</evidence>
<evidence type="ECO:0000313" key="4">
    <source>
        <dbReference type="Proteomes" id="UP000019246"/>
    </source>
</evidence>
<keyword evidence="4" id="KW-1185">Reference proteome</keyword>
<evidence type="ECO:0000313" key="3">
    <source>
        <dbReference type="EMBL" id="EUJ17276.1"/>
    </source>
</evidence>
<dbReference type="PANTHER" id="PTHR10357">
    <property type="entry name" value="ALPHA-AMYLASE FAMILY MEMBER"/>
    <property type="match status" value="1"/>
</dbReference>
<evidence type="ECO:0000259" key="2">
    <source>
        <dbReference type="Pfam" id="PF00128"/>
    </source>
</evidence>
<dbReference type="SUPFAM" id="SSF51445">
    <property type="entry name" value="(Trans)glycosidases"/>
    <property type="match status" value="1"/>
</dbReference>
<dbReference type="GO" id="GO:0004556">
    <property type="term" value="F:alpha-amylase activity"/>
    <property type="evidence" value="ECO:0007669"/>
    <property type="project" value="TreeGrafter"/>
</dbReference>
<dbReference type="InterPro" id="IPR006047">
    <property type="entry name" value="GH13_cat_dom"/>
</dbReference>
<dbReference type="Proteomes" id="UP000019246">
    <property type="component" value="Unassembled WGS sequence"/>
</dbReference>
<dbReference type="GO" id="GO:0009313">
    <property type="term" value="P:oligosaccharide catabolic process"/>
    <property type="evidence" value="ECO:0007669"/>
    <property type="project" value="TreeGrafter"/>
</dbReference>
<dbReference type="Pfam" id="PF00128">
    <property type="entry name" value="Alpha-amylase"/>
    <property type="match status" value="1"/>
</dbReference>
<dbReference type="EMBL" id="AOCG01000014">
    <property type="protein sequence ID" value="EUJ17276.1"/>
    <property type="molecule type" value="Genomic_DNA"/>
</dbReference>
<protein>
    <submittedName>
        <fullName evidence="3">Trehalose-6-phosphate hydrolase</fullName>
    </submittedName>
</protein>
<dbReference type="InterPro" id="IPR045857">
    <property type="entry name" value="O16G_dom_2"/>
</dbReference>
<dbReference type="PATRIC" id="fig|1265818.5.peg.2824"/>
<dbReference type="PANTHER" id="PTHR10357:SF217">
    <property type="entry name" value="TREHALOSE-6-PHOSPHATE HYDROLASE"/>
    <property type="match status" value="1"/>
</dbReference>